<dbReference type="Proteomes" id="UP001303160">
    <property type="component" value="Unassembled WGS sequence"/>
</dbReference>
<organism evidence="1 2">
    <name type="scientific">Triangularia verruculosa</name>
    <dbReference type="NCBI Taxonomy" id="2587418"/>
    <lineage>
        <taxon>Eukaryota</taxon>
        <taxon>Fungi</taxon>
        <taxon>Dikarya</taxon>
        <taxon>Ascomycota</taxon>
        <taxon>Pezizomycotina</taxon>
        <taxon>Sordariomycetes</taxon>
        <taxon>Sordariomycetidae</taxon>
        <taxon>Sordariales</taxon>
        <taxon>Podosporaceae</taxon>
        <taxon>Triangularia</taxon>
    </lineage>
</organism>
<reference evidence="1" key="1">
    <citation type="journal article" date="2023" name="Mol. Phylogenet. Evol.">
        <title>Genome-scale phylogeny and comparative genomics of the fungal order Sordariales.</title>
        <authorList>
            <person name="Hensen N."/>
            <person name="Bonometti L."/>
            <person name="Westerberg I."/>
            <person name="Brannstrom I.O."/>
            <person name="Guillou S."/>
            <person name="Cros-Aarteil S."/>
            <person name="Calhoun S."/>
            <person name="Haridas S."/>
            <person name="Kuo A."/>
            <person name="Mondo S."/>
            <person name="Pangilinan J."/>
            <person name="Riley R."/>
            <person name="LaButti K."/>
            <person name="Andreopoulos B."/>
            <person name="Lipzen A."/>
            <person name="Chen C."/>
            <person name="Yan M."/>
            <person name="Daum C."/>
            <person name="Ng V."/>
            <person name="Clum A."/>
            <person name="Steindorff A."/>
            <person name="Ohm R.A."/>
            <person name="Martin F."/>
            <person name="Silar P."/>
            <person name="Natvig D.O."/>
            <person name="Lalanne C."/>
            <person name="Gautier V."/>
            <person name="Ament-Velasquez S.L."/>
            <person name="Kruys A."/>
            <person name="Hutchinson M.I."/>
            <person name="Powell A.J."/>
            <person name="Barry K."/>
            <person name="Miller A.N."/>
            <person name="Grigoriev I.V."/>
            <person name="Debuchy R."/>
            <person name="Gladieux P."/>
            <person name="Hiltunen Thoren M."/>
            <person name="Johannesson H."/>
        </authorList>
    </citation>
    <scope>NUCLEOTIDE SEQUENCE</scope>
    <source>
        <strain evidence="1">CBS 315.58</strain>
    </source>
</reference>
<keyword evidence="2" id="KW-1185">Reference proteome</keyword>
<evidence type="ECO:0000313" key="2">
    <source>
        <dbReference type="Proteomes" id="UP001303160"/>
    </source>
</evidence>
<sequence length="252" mass="28716">MCHHNPHCYYWPGHAHWIKKRPAKPKRSRQSTRAYRTKLQDALLRSSTTNTLLKRANDVIPSSLLHLDPSDKLSNHPSLIRDIVARSLYHDYHAGKPKDVAKDQPIWQALLSILESELPKDDAPEAIWSTEENFAFQKPGQLVSGQENVITDPIWKRFPDVASTRKLLADAFISHAVSTKAVDAMEVLAKYDADFEYAPDGQGYRSALDYPYFESPLTERLRRERGISHKLGPEAKFRVAFGFAPTLEDLKL</sequence>
<dbReference type="EMBL" id="MU863969">
    <property type="protein sequence ID" value="KAK4197120.1"/>
    <property type="molecule type" value="Genomic_DNA"/>
</dbReference>
<evidence type="ECO:0000313" key="1">
    <source>
        <dbReference type="EMBL" id="KAK4197120.1"/>
    </source>
</evidence>
<accession>A0AAN6XCY2</accession>
<dbReference type="AlphaFoldDB" id="A0AAN6XCY2"/>
<gene>
    <name evidence="1" type="ORF">QBC40DRAFT_286028</name>
</gene>
<protein>
    <submittedName>
        <fullName evidence="1">Uncharacterized protein</fullName>
    </submittedName>
</protein>
<name>A0AAN6XCY2_9PEZI</name>
<proteinExistence type="predicted"/>
<comment type="caution">
    <text evidence="1">The sequence shown here is derived from an EMBL/GenBank/DDBJ whole genome shotgun (WGS) entry which is preliminary data.</text>
</comment>
<reference evidence="1" key="2">
    <citation type="submission" date="2023-05" db="EMBL/GenBank/DDBJ databases">
        <authorList>
            <consortium name="Lawrence Berkeley National Laboratory"/>
            <person name="Steindorff A."/>
            <person name="Hensen N."/>
            <person name="Bonometti L."/>
            <person name="Westerberg I."/>
            <person name="Brannstrom I.O."/>
            <person name="Guillou S."/>
            <person name="Cros-Aarteil S."/>
            <person name="Calhoun S."/>
            <person name="Haridas S."/>
            <person name="Kuo A."/>
            <person name="Mondo S."/>
            <person name="Pangilinan J."/>
            <person name="Riley R."/>
            <person name="Labutti K."/>
            <person name="Andreopoulos B."/>
            <person name="Lipzen A."/>
            <person name="Chen C."/>
            <person name="Yanf M."/>
            <person name="Daum C."/>
            <person name="Ng V."/>
            <person name="Clum A."/>
            <person name="Ohm R."/>
            <person name="Martin F."/>
            <person name="Silar P."/>
            <person name="Natvig D."/>
            <person name="Lalanne C."/>
            <person name="Gautier V."/>
            <person name="Ament-Velasquez S.L."/>
            <person name="Kruys A."/>
            <person name="Hutchinson M.I."/>
            <person name="Powell A.J."/>
            <person name="Barry K."/>
            <person name="Miller A.N."/>
            <person name="Grigoriev I.V."/>
            <person name="Debuchy R."/>
            <person name="Gladieux P."/>
            <person name="Thoren M.H."/>
            <person name="Johannesson H."/>
        </authorList>
    </citation>
    <scope>NUCLEOTIDE SEQUENCE</scope>
    <source>
        <strain evidence="1">CBS 315.58</strain>
    </source>
</reference>